<organism evidence="1 2">
    <name type="scientific">Hafnia paralvei</name>
    <dbReference type="NCBI Taxonomy" id="546367"/>
    <lineage>
        <taxon>Bacteria</taxon>
        <taxon>Pseudomonadati</taxon>
        <taxon>Pseudomonadota</taxon>
        <taxon>Gammaproteobacteria</taxon>
        <taxon>Enterobacterales</taxon>
        <taxon>Hafniaceae</taxon>
        <taxon>Hafnia</taxon>
    </lineage>
</organism>
<dbReference type="RefSeq" id="WP_095661771.1">
    <property type="nucleotide sequence ID" value="NZ_NQMS01000018.1"/>
</dbReference>
<gene>
    <name evidence="1" type="ORF">CJD50_22100</name>
</gene>
<dbReference type="Proteomes" id="UP000218796">
    <property type="component" value="Unassembled WGS sequence"/>
</dbReference>
<dbReference type="Pfam" id="PF11039">
    <property type="entry name" value="DUF2824"/>
    <property type="match status" value="1"/>
</dbReference>
<dbReference type="OrthoDB" id="6469962at2"/>
<accession>A0A2A2M6K9</accession>
<name>A0A2A2M6K9_9GAMM</name>
<dbReference type="InterPro" id="IPR022568">
    <property type="entry name" value="DUF2824"/>
</dbReference>
<keyword evidence="2" id="KW-1185">Reference proteome</keyword>
<proteinExistence type="predicted"/>
<comment type="caution">
    <text evidence="1">The sequence shown here is derived from an EMBL/GenBank/DDBJ whole genome shotgun (WGS) entry which is preliminary data.</text>
</comment>
<protein>
    <recommendedName>
        <fullName evidence="3">DUF2824 family protein</fullName>
    </recommendedName>
</protein>
<evidence type="ECO:0000313" key="1">
    <source>
        <dbReference type="EMBL" id="PAV94133.1"/>
    </source>
</evidence>
<dbReference type="AlphaFoldDB" id="A0A2A2M6K9"/>
<dbReference type="EMBL" id="NQMS01000018">
    <property type="protein sequence ID" value="PAV94133.1"/>
    <property type="molecule type" value="Genomic_DNA"/>
</dbReference>
<evidence type="ECO:0000313" key="2">
    <source>
        <dbReference type="Proteomes" id="UP000218796"/>
    </source>
</evidence>
<sequence length="167" mass="19121">MELRIISDPIRLAEFLNNSETTGNIVDSCDQYFIKPDALYVGVYEGYLLVGVHEVRNFWHTVVEVHPIYDRGFRGKYAIEGHRLFFQWLLKNSTFTNIITMVPDTTRYGAVAAVRVGGVRVGHLDDAYISYGKPIGVTIYQMTRRRCEELYNVDLSDIKQAPVQRGV</sequence>
<reference evidence="1 2" key="1">
    <citation type="submission" date="2017-08" db="EMBL/GenBank/DDBJ databases">
        <title>Draft Genome Sequence of Hafnia alvei CITHA-6 Isolated from Raw Bovine Milk.</title>
        <authorList>
            <person name="Culligan E.P."/>
            <person name="Mcsweeney A."/>
            <person name="O'Doherty C."/>
            <person name="Gleeson E."/>
            <person name="O'Riordan D."/>
            <person name="Sleator R.D."/>
        </authorList>
    </citation>
    <scope>NUCLEOTIDE SEQUENCE [LARGE SCALE GENOMIC DNA]</scope>
    <source>
        <strain evidence="1 2">CITHA-6</strain>
    </source>
</reference>
<evidence type="ECO:0008006" key="3">
    <source>
        <dbReference type="Google" id="ProtNLM"/>
    </source>
</evidence>